<comment type="pathway">
    <text evidence="3">Amino-acid biosynthesis; L-methionine biosynthesis via de novo pathway; L-homoserine from L-aspartate: step 3/3.</text>
</comment>
<evidence type="ECO:0000256" key="8">
    <source>
        <dbReference type="ARBA" id="ARBA00022857"/>
    </source>
</evidence>
<evidence type="ECO:0000256" key="4">
    <source>
        <dbReference type="ARBA" id="ARBA00006753"/>
    </source>
</evidence>
<comment type="cofactor">
    <cofactor evidence="1">
        <name>a metal cation</name>
        <dbReference type="ChEBI" id="CHEBI:25213"/>
    </cofactor>
</comment>
<gene>
    <name evidence="14" type="ORF">METZ01_LOCUS149863</name>
</gene>
<evidence type="ECO:0000256" key="7">
    <source>
        <dbReference type="ARBA" id="ARBA00022697"/>
    </source>
</evidence>
<accession>A0A382A6L2</accession>
<evidence type="ECO:0000259" key="13">
    <source>
        <dbReference type="Pfam" id="PF03447"/>
    </source>
</evidence>
<dbReference type="Pfam" id="PF03447">
    <property type="entry name" value="NAD_binding_3"/>
    <property type="match status" value="1"/>
</dbReference>
<dbReference type="PANTHER" id="PTHR43070:SF5">
    <property type="entry name" value="HOMOSERINE DEHYDROGENASE"/>
    <property type="match status" value="1"/>
</dbReference>
<dbReference type="Pfam" id="PF00742">
    <property type="entry name" value="Homoserine_dh"/>
    <property type="match status" value="1"/>
</dbReference>
<dbReference type="PIRSF" id="PIRSF036497">
    <property type="entry name" value="HDH_short"/>
    <property type="match status" value="1"/>
</dbReference>
<keyword evidence="7" id="KW-0791">Threonine biosynthesis</keyword>
<evidence type="ECO:0000256" key="5">
    <source>
        <dbReference type="ARBA" id="ARBA00013213"/>
    </source>
</evidence>
<dbReference type="InterPro" id="IPR011147">
    <property type="entry name" value="Bifunc_Aspkin/hSer_DH"/>
</dbReference>
<dbReference type="EC" id="1.1.1.3" evidence="5"/>
<dbReference type="GO" id="GO:0004412">
    <property type="term" value="F:homoserine dehydrogenase activity"/>
    <property type="evidence" value="ECO:0007669"/>
    <property type="project" value="UniProtKB-EC"/>
</dbReference>
<dbReference type="EMBL" id="UINC01024070">
    <property type="protein sequence ID" value="SVA97009.1"/>
    <property type="molecule type" value="Genomic_DNA"/>
</dbReference>
<dbReference type="InterPro" id="IPR005106">
    <property type="entry name" value="Asp/hSer_DH_NAD-bd"/>
</dbReference>
<dbReference type="GO" id="GO:0050661">
    <property type="term" value="F:NADP binding"/>
    <property type="evidence" value="ECO:0007669"/>
    <property type="project" value="InterPro"/>
</dbReference>
<comment type="catalytic activity">
    <reaction evidence="11">
        <text>L-homoserine + NADP(+) = L-aspartate 4-semialdehyde + NADPH + H(+)</text>
        <dbReference type="Rhea" id="RHEA:15761"/>
        <dbReference type="ChEBI" id="CHEBI:15378"/>
        <dbReference type="ChEBI" id="CHEBI:57476"/>
        <dbReference type="ChEBI" id="CHEBI:57783"/>
        <dbReference type="ChEBI" id="CHEBI:58349"/>
        <dbReference type="ChEBI" id="CHEBI:537519"/>
        <dbReference type="EC" id="1.1.1.3"/>
    </reaction>
    <physiologicalReaction direction="right-to-left" evidence="11">
        <dbReference type="Rhea" id="RHEA:15763"/>
    </physiologicalReaction>
</comment>
<feature type="domain" description="Aspartate/homoserine dehydrogenase NAD-binding" evidence="13">
    <location>
        <begin position="8"/>
        <end position="126"/>
    </location>
</feature>
<sequence>QVQAQKEIILKNFNVEINFVAIANSSHMILDQLISDSAIASLIAKDESCQASNVESTIDYLATTPANLKVLIDCTASDHIPDLYSSCFESGISVITANKKGLSGPLSRYKDIMRSATDNKQTFLYETTAGAALPFIKSIKDLIISGDQIEEIEGVFSGTLSYLFNSYNGSVPFSKIVTDARNQGYTEPDPRDDLSGMDVARKLVILARELGLMIEVNNVEIENLVNEAHRDLSIESYLKEIVNDDAAIEDKLNQAIKDNKVLRYVAQLDHNGKASVKLDTLNNDHPFSELVGTENIIKFKTKRYSEYPLVHKGPGAGPEVTASGIFGDLFTLFNIH</sequence>
<evidence type="ECO:0000259" key="12">
    <source>
        <dbReference type="Pfam" id="PF00742"/>
    </source>
</evidence>
<proteinExistence type="inferred from homology"/>
<feature type="domain" description="Homoserine dehydrogenase catalytic" evidence="12">
    <location>
        <begin position="134"/>
        <end position="329"/>
    </location>
</feature>
<dbReference type="InterPro" id="IPR036291">
    <property type="entry name" value="NAD(P)-bd_dom_sf"/>
</dbReference>
<dbReference type="SUPFAM" id="SSF55347">
    <property type="entry name" value="Glyceraldehyde-3-phosphate dehydrogenase-like, C-terminal domain"/>
    <property type="match status" value="1"/>
</dbReference>
<dbReference type="InterPro" id="IPR022697">
    <property type="entry name" value="HDH_short"/>
</dbReference>
<evidence type="ECO:0000256" key="1">
    <source>
        <dbReference type="ARBA" id="ARBA00001920"/>
    </source>
</evidence>
<dbReference type="PANTHER" id="PTHR43070">
    <property type="match status" value="1"/>
</dbReference>
<evidence type="ECO:0000256" key="9">
    <source>
        <dbReference type="ARBA" id="ARBA00023002"/>
    </source>
</evidence>
<protein>
    <recommendedName>
        <fullName evidence="5">homoserine dehydrogenase</fullName>
        <ecNumber evidence="5">1.1.1.3</ecNumber>
    </recommendedName>
</protein>
<dbReference type="UniPathway" id="UPA00050">
    <property type="reaction ID" value="UER00063"/>
</dbReference>
<evidence type="ECO:0000256" key="6">
    <source>
        <dbReference type="ARBA" id="ARBA00022605"/>
    </source>
</evidence>
<comment type="similarity">
    <text evidence="4">Belongs to the homoserine dehydrogenase family.</text>
</comment>
<keyword evidence="10" id="KW-0486">Methionine biosynthesis</keyword>
<keyword evidence="6" id="KW-0028">Amino-acid biosynthesis</keyword>
<evidence type="ECO:0000256" key="2">
    <source>
        <dbReference type="ARBA" id="ARBA00005056"/>
    </source>
</evidence>
<dbReference type="UniPathway" id="UPA00051">
    <property type="reaction ID" value="UER00465"/>
</dbReference>
<dbReference type="Gene3D" id="3.30.360.10">
    <property type="entry name" value="Dihydrodipicolinate Reductase, domain 2"/>
    <property type="match status" value="1"/>
</dbReference>
<evidence type="ECO:0000256" key="10">
    <source>
        <dbReference type="ARBA" id="ARBA00023167"/>
    </source>
</evidence>
<dbReference type="InterPro" id="IPR019811">
    <property type="entry name" value="HDH_CS"/>
</dbReference>
<evidence type="ECO:0000313" key="14">
    <source>
        <dbReference type="EMBL" id="SVA97009.1"/>
    </source>
</evidence>
<feature type="non-terminal residue" evidence="14">
    <location>
        <position position="1"/>
    </location>
</feature>
<organism evidence="14">
    <name type="scientific">marine metagenome</name>
    <dbReference type="NCBI Taxonomy" id="408172"/>
    <lineage>
        <taxon>unclassified sequences</taxon>
        <taxon>metagenomes</taxon>
        <taxon>ecological metagenomes</taxon>
    </lineage>
</organism>
<dbReference type="GO" id="GO:0009086">
    <property type="term" value="P:methionine biosynthetic process"/>
    <property type="evidence" value="ECO:0007669"/>
    <property type="project" value="UniProtKB-KW"/>
</dbReference>
<comment type="pathway">
    <text evidence="2">Amino-acid biosynthesis; L-threonine biosynthesis; L-threonine from L-aspartate: step 3/5.</text>
</comment>
<dbReference type="SUPFAM" id="SSF51735">
    <property type="entry name" value="NAD(P)-binding Rossmann-fold domains"/>
    <property type="match status" value="1"/>
</dbReference>
<evidence type="ECO:0000256" key="11">
    <source>
        <dbReference type="ARBA" id="ARBA00048841"/>
    </source>
</evidence>
<dbReference type="GO" id="GO:0009090">
    <property type="term" value="P:homoserine biosynthetic process"/>
    <property type="evidence" value="ECO:0007669"/>
    <property type="project" value="TreeGrafter"/>
</dbReference>
<dbReference type="AlphaFoldDB" id="A0A382A6L2"/>
<keyword evidence="9" id="KW-0560">Oxidoreductase</keyword>
<dbReference type="Gene3D" id="3.40.50.720">
    <property type="entry name" value="NAD(P)-binding Rossmann-like Domain"/>
    <property type="match status" value="1"/>
</dbReference>
<dbReference type="FunFam" id="3.30.360.10:FF:000006">
    <property type="entry name" value="Bifunctional aspartokinase/homoserine dehydrogenase"/>
    <property type="match status" value="1"/>
</dbReference>
<dbReference type="InterPro" id="IPR001342">
    <property type="entry name" value="HDH_cat"/>
</dbReference>
<keyword evidence="8" id="KW-0521">NADP</keyword>
<reference evidence="14" key="1">
    <citation type="submission" date="2018-05" db="EMBL/GenBank/DDBJ databases">
        <authorList>
            <person name="Lanie J.A."/>
            <person name="Ng W.-L."/>
            <person name="Kazmierczak K.M."/>
            <person name="Andrzejewski T.M."/>
            <person name="Davidsen T.M."/>
            <person name="Wayne K.J."/>
            <person name="Tettelin H."/>
            <person name="Glass J.I."/>
            <person name="Rusch D."/>
            <person name="Podicherti R."/>
            <person name="Tsui H.-C.T."/>
            <person name="Winkler M.E."/>
        </authorList>
    </citation>
    <scope>NUCLEOTIDE SEQUENCE</scope>
</reference>
<dbReference type="PROSITE" id="PS01042">
    <property type="entry name" value="HOMOSER_DHGENASE"/>
    <property type="match status" value="1"/>
</dbReference>
<evidence type="ECO:0000256" key="3">
    <source>
        <dbReference type="ARBA" id="ARBA00005062"/>
    </source>
</evidence>
<name>A0A382A6L2_9ZZZZ</name>
<dbReference type="GO" id="GO:0009088">
    <property type="term" value="P:threonine biosynthetic process"/>
    <property type="evidence" value="ECO:0007669"/>
    <property type="project" value="UniProtKB-UniPathway"/>
</dbReference>